<dbReference type="AlphaFoldDB" id="A0A0U4Z7Z0"/>
<dbReference type="OrthoDB" id="4062651at2759"/>
<accession>A0A0U4Z7Z0</accession>
<keyword evidence="2" id="KW-1185">Reference proteome</keyword>
<sequence>MNVPGERRTLLPKVLPFIGPGGEMKSVGKKSLIQKDFSASAGLLAIKETGSLPSCPIREGQNSKPRSIQNPVATQHKIIKLIGSFETEEHGYLVYKYDLAPISQMPQTEYP</sequence>
<evidence type="ECO:0000313" key="2">
    <source>
        <dbReference type="Proteomes" id="UP000054771"/>
    </source>
</evidence>
<protein>
    <submittedName>
        <fullName evidence="1">Uncharacterized protein</fullName>
    </submittedName>
</protein>
<dbReference type="EMBL" id="CDMC01000005">
    <property type="protein sequence ID" value="CEL05845.1"/>
    <property type="molecule type" value="Genomic_DNA"/>
</dbReference>
<organism evidence="1 2">
    <name type="scientific">Aspergillus calidoustus</name>
    <dbReference type="NCBI Taxonomy" id="454130"/>
    <lineage>
        <taxon>Eukaryota</taxon>
        <taxon>Fungi</taxon>
        <taxon>Dikarya</taxon>
        <taxon>Ascomycota</taxon>
        <taxon>Pezizomycotina</taxon>
        <taxon>Eurotiomycetes</taxon>
        <taxon>Eurotiomycetidae</taxon>
        <taxon>Eurotiales</taxon>
        <taxon>Aspergillaceae</taxon>
        <taxon>Aspergillus</taxon>
        <taxon>Aspergillus subgen. Nidulantes</taxon>
    </lineage>
</organism>
<name>A0A0U4Z7Z0_ASPCI</name>
<proteinExistence type="predicted"/>
<gene>
    <name evidence="1" type="ORF">ASPCAL06957</name>
</gene>
<reference evidence="2" key="1">
    <citation type="journal article" date="2016" name="Genome Announc.">
        <title>Draft genome sequences of fungus Aspergillus calidoustus.</title>
        <authorList>
            <person name="Horn F."/>
            <person name="Linde J."/>
            <person name="Mattern D.J."/>
            <person name="Walther G."/>
            <person name="Guthke R."/>
            <person name="Scherlach K."/>
            <person name="Martin K."/>
            <person name="Brakhage A.A."/>
            <person name="Petzke L."/>
            <person name="Valiante V."/>
        </authorList>
    </citation>
    <scope>NUCLEOTIDE SEQUENCE [LARGE SCALE GENOMIC DNA]</scope>
    <source>
        <strain evidence="2">SF006504</strain>
    </source>
</reference>
<dbReference type="Proteomes" id="UP000054771">
    <property type="component" value="Unassembled WGS sequence"/>
</dbReference>
<evidence type="ECO:0000313" key="1">
    <source>
        <dbReference type="EMBL" id="CEL05845.1"/>
    </source>
</evidence>